<evidence type="ECO:0000256" key="2">
    <source>
        <dbReference type="ARBA" id="ARBA00021549"/>
    </source>
</evidence>
<comment type="caution">
    <text evidence="13">The sequence shown here is derived from an EMBL/GenBank/DDBJ whole genome shotgun (WGS) entry which is preliminary data.</text>
</comment>
<evidence type="ECO:0000256" key="1">
    <source>
        <dbReference type="ARBA" id="ARBA00004377"/>
    </source>
</evidence>
<feature type="transmembrane region" description="Helical" evidence="11">
    <location>
        <begin position="27"/>
        <end position="48"/>
    </location>
</feature>
<organism evidence="13 14">
    <name type="scientific">Craterilacuibacter sinensis</name>
    <dbReference type="NCBI Taxonomy" id="2686017"/>
    <lineage>
        <taxon>Bacteria</taxon>
        <taxon>Pseudomonadati</taxon>
        <taxon>Pseudomonadota</taxon>
        <taxon>Betaproteobacteria</taxon>
        <taxon>Neisseriales</taxon>
        <taxon>Neisseriaceae</taxon>
        <taxon>Craterilacuibacter</taxon>
    </lineage>
</organism>
<keyword evidence="8 11" id="KW-0472">Membrane</keyword>
<dbReference type="GO" id="GO:0015627">
    <property type="term" value="C:type II protein secretion system complex"/>
    <property type="evidence" value="ECO:0007669"/>
    <property type="project" value="InterPro"/>
</dbReference>
<evidence type="ECO:0000256" key="6">
    <source>
        <dbReference type="ARBA" id="ARBA00022692"/>
    </source>
</evidence>
<keyword evidence="4" id="KW-0488">Methylation</keyword>
<keyword evidence="7 11" id="KW-1133">Transmembrane helix</keyword>
<comment type="similarity">
    <text evidence="9">Belongs to the GSP H family.</text>
</comment>
<feature type="domain" description="General secretion pathway GspH" evidence="12">
    <location>
        <begin position="62"/>
        <end position="184"/>
    </location>
</feature>
<evidence type="ECO:0000256" key="4">
    <source>
        <dbReference type="ARBA" id="ARBA00022481"/>
    </source>
</evidence>
<evidence type="ECO:0000256" key="5">
    <source>
        <dbReference type="ARBA" id="ARBA00022519"/>
    </source>
</evidence>
<dbReference type="Pfam" id="PF07963">
    <property type="entry name" value="N_methyl"/>
    <property type="match status" value="1"/>
</dbReference>
<evidence type="ECO:0000256" key="9">
    <source>
        <dbReference type="ARBA" id="ARBA00025772"/>
    </source>
</evidence>
<accession>A0A845BQP1</accession>
<dbReference type="EMBL" id="WSSB01000011">
    <property type="protein sequence ID" value="MXR37720.1"/>
    <property type="molecule type" value="Genomic_DNA"/>
</dbReference>
<comment type="subcellular location">
    <subcellularLocation>
        <location evidence="1">Cell inner membrane</location>
        <topology evidence="1">Single-pass membrane protein</topology>
    </subcellularLocation>
</comment>
<dbReference type="SUPFAM" id="SSF54523">
    <property type="entry name" value="Pili subunits"/>
    <property type="match status" value="1"/>
</dbReference>
<protein>
    <recommendedName>
        <fullName evidence="2">Type II secretion system protein H</fullName>
    </recommendedName>
    <alternativeName>
        <fullName evidence="10">General secretion pathway protein H</fullName>
    </alternativeName>
</protein>
<dbReference type="InterPro" id="IPR045584">
    <property type="entry name" value="Pilin-like"/>
</dbReference>
<dbReference type="AlphaFoldDB" id="A0A845BQP1"/>
<proteinExistence type="inferred from homology"/>
<dbReference type="InterPro" id="IPR022346">
    <property type="entry name" value="T2SS_GspH"/>
</dbReference>
<evidence type="ECO:0000256" key="10">
    <source>
        <dbReference type="ARBA" id="ARBA00030775"/>
    </source>
</evidence>
<dbReference type="GO" id="GO:0005886">
    <property type="term" value="C:plasma membrane"/>
    <property type="evidence" value="ECO:0007669"/>
    <property type="project" value="UniProtKB-SubCell"/>
</dbReference>
<keyword evidence="3" id="KW-1003">Cell membrane</keyword>
<dbReference type="NCBIfam" id="TIGR02532">
    <property type="entry name" value="IV_pilin_GFxxxE"/>
    <property type="match status" value="1"/>
</dbReference>
<keyword evidence="5" id="KW-0997">Cell inner membrane</keyword>
<dbReference type="GO" id="GO:0015628">
    <property type="term" value="P:protein secretion by the type II secretion system"/>
    <property type="evidence" value="ECO:0007669"/>
    <property type="project" value="InterPro"/>
</dbReference>
<name>A0A845BQP1_9NEIS</name>
<evidence type="ECO:0000256" key="7">
    <source>
        <dbReference type="ARBA" id="ARBA00022989"/>
    </source>
</evidence>
<dbReference type="Pfam" id="PF12019">
    <property type="entry name" value="GspH"/>
    <property type="match status" value="1"/>
</dbReference>
<evidence type="ECO:0000259" key="12">
    <source>
        <dbReference type="Pfam" id="PF12019"/>
    </source>
</evidence>
<evidence type="ECO:0000256" key="11">
    <source>
        <dbReference type="SAM" id="Phobius"/>
    </source>
</evidence>
<dbReference type="Proteomes" id="UP000467214">
    <property type="component" value="Unassembled WGS sequence"/>
</dbReference>
<dbReference type="Gene3D" id="3.55.40.10">
    <property type="entry name" value="minor pseudopilin epsh domain"/>
    <property type="match status" value="1"/>
</dbReference>
<keyword evidence="14" id="KW-1185">Reference proteome</keyword>
<keyword evidence="6 11" id="KW-0812">Transmembrane</keyword>
<dbReference type="RefSeq" id="WP_220789458.1">
    <property type="nucleotide sequence ID" value="NZ_WSSB01000011.1"/>
</dbReference>
<evidence type="ECO:0000256" key="8">
    <source>
        <dbReference type="ARBA" id="ARBA00023136"/>
    </source>
</evidence>
<evidence type="ECO:0000256" key="3">
    <source>
        <dbReference type="ARBA" id="ARBA00022475"/>
    </source>
</evidence>
<dbReference type="PROSITE" id="PS00409">
    <property type="entry name" value="PROKAR_NTER_METHYL"/>
    <property type="match status" value="1"/>
</dbReference>
<gene>
    <name evidence="13" type="ORF">GQF02_12120</name>
</gene>
<evidence type="ECO:0000313" key="13">
    <source>
        <dbReference type="EMBL" id="MXR37720.1"/>
    </source>
</evidence>
<reference evidence="13 14" key="1">
    <citation type="submission" date="2019-12" db="EMBL/GenBank/DDBJ databases">
        <title>Neisseriaceae gen. nov. sp. Genome sequencing and assembly.</title>
        <authorList>
            <person name="Liu Z."/>
            <person name="Li A."/>
        </authorList>
    </citation>
    <scope>NUCLEOTIDE SEQUENCE [LARGE SCALE GENOMIC DNA]</scope>
    <source>
        <strain evidence="13 14">B2N2-7</strain>
    </source>
</reference>
<evidence type="ECO:0000313" key="14">
    <source>
        <dbReference type="Proteomes" id="UP000467214"/>
    </source>
</evidence>
<sequence length="197" mass="20634">MNPLHSSGKHRPASVRLGICHNRGVTLIELIVTLSILAIVLAMALPSFGQLVAEHKIKTVSQTLVSALYLARSEAIKRGHEVSVCPLAAGNGTRACLNNGWQAAMGNEAGLWVFDDLSRPLLQLEDPDQLIRQLAPGRAGVSITASAGLQTGISYLADGSAKQAGTLKIALPGAVRCLKLAANGRLTLQTGKDDAPC</sequence>
<dbReference type="InterPro" id="IPR012902">
    <property type="entry name" value="N_methyl_site"/>
</dbReference>